<dbReference type="Gene3D" id="3.90.45.10">
    <property type="entry name" value="Peptide deformylase"/>
    <property type="match status" value="1"/>
</dbReference>
<dbReference type="AlphaFoldDB" id="A0A840IDG0"/>
<keyword evidence="2" id="KW-0479">Metal-binding</keyword>
<keyword evidence="2 4" id="KW-0378">Hydrolase</keyword>
<dbReference type="CDD" id="cd00487">
    <property type="entry name" value="Pep_deformylase"/>
    <property type="match status" value="1"/>
</dbReference>
<dbReference type="SUPFAM" id="SSF56420">
    <property type="entry name" value="Peptide deformylase"/>
    <property type="match status" value="1"/>
</dbReference>
<evidence type="ECO:0000313" key="5">
    <source>
        <dbReference type="Proteomes" id="UP000585272"/>
    </source>
</evidence>
<feature type="active site" evidence="2">
    <location>
        <position position="163"/>
    </location>
</feature>
<organism evidence="4 5">
    <name type="scientific">Conexibacter arvalis</name>
    <dbReference type="NCBI Taxonomy" id="912552"/>
    <lineage>
        <taxon>Bacteria</taxon>
        <taxon>Bacillati</taxon>
        <taxon>Actinomycetota</taxon>
        <taxon>Thermoleophilia</taxon>
        <taxon>Solirubrobacterales</taxon>
        <taxon>Conexibacteraceae</taxon>
        <taxon>Conexibacter</taxon>
    </lineage>
</organism>
<dbReference type="GO" id="GO:0006412">
    <property type="term" value="P:translation"/>
    <property type="evidence" value="ECO:0007669"/>
    <property type="project" value="UniProtKB-UniRule"/>
</dbReference>
<evidence type="ECO:0000256" key="1">
    <source>
        <dbReference type="ARBA" id="ARBA00010759"/>
    </source>
</evidence>
<sequence length="195" mass="21167">MEHDDEQVQTDGRAGNDARQQAAAAARRRSALAQLRHWGDPVLRATASEVSAFDGELRAQAARMGEVMVAADGAGLAAPQVGSLRRLFVYRFTDTGPARAIVNPRLTWVSPERQRGYEGCLSIQGIAVAVERAAAVTMTGRDLDGGELTIDAEGPDAVVLQHELDHLDGILMLDRADRDERRRAMRELRERAAAG</sequence>
<comment type="function">
    <text evidence="2">Removes the formyl group from the N-terminal Met of newly synthesized proteins. Requires at least a dipeptide for an efficient rate of reaction. N-terminal L-methionine is a prerequisite for activity but the enzyme has broad specificity at other positions.</text>
</comment>
<dbReference type="Pfam" id="PF01327">
    <property type="entry name" value="Pep_deformylase"/>
    <property type="match status" value="1"/>
</dbReference>
<dbReference type="RefSeq" id="WP_183342264.1">
    <property type="nucleotide sequence ID" value="NZ_JACHNU010000002.1"/>
</dbReference>
<accession>A0A840IDG0</accession>
<comment type="catalytic activity">
    <reaction evidence="2">
        <text>N-terminal N-formyl-L-methionyl-[peptide] + H2O = N-terminal L-methionyl-[peptide] + formate</text>
        <dbReference type="Rhea" id="RHEA:24420"/>
        <dbReference type="Rhea" id="RHEA-COMP:10639"/>
        <dbReference type="Rhea" id="RHEA-COMP:10640"/>
        <dbReference type="ChEBI" id="CHEBI:15377"/>
        <dbReference type="ChEBI" id="CHEBI:15740"/>
        <dbReference type="ChEBI" id="CHEBI:49298"/>
        <dbReference type="ChEBI" id="CHEBI:64731"/>
        <dbReference type="EC" id="3.5.1.88"/>
    </reaction>
</comment>
<evidence type="ECO:0000256" key="2">
    <source>
        <dbReference type="HAMAP-Rule" id="MF_00163"/>
    </source>
</evidence>
<dbReference type="EMBL" id="JACHNU010000002">
    <property type="protein sequence ID" value="MBB4662802.1"/>
    <property type="molecule type" value="Genomic_DNA"/>
</dbReference>
<dbReference type="GO" id="GO:0046872">
    <property type="term" value="F:metal ion binding"/>
    <property type="evidence" value="ECO:0007669"/>
    <property type="project" value="UniProtKB-KW"/>
</dbReference>
<reference evidence="4 5" key="1">
    <citation type="submission" date="2020-08" db="EMBL/GenBank/DDBJ databases">
        <title>Genomic Encyclopedia of Archaeal and Bacterial Type Strains, Phase II (KMG-II): from individual species to whole genera.</title>
        <authorList>
            <person name="Goeker M."/>
        </authorList>
    </citation>
    <scope>NUCLEOTIDE SEQUENCE [LARGE SCALE GENOMIC DNA]</scope>
    <source>
        <strain evidence="4 5">DSM 23288</strain>
    </source>
</reference>
<gene>
    <name evidence="2" type="primary">def</name>
    <name evidence="4" type="ORF">BDZ31_002388</name>
</gene>
<dbReference type="PANTHER" id="PTHR10458">
    <property type="entry name" value="PEPTIDE DEFORMYLASE"/>
    <property type="match status" value="1"/>
</dbReference>
<keyword evidence="2" id="KW-0408">Iron</keyword>
<protein>
    <recommendedName>
        <fullName evidence="2">Peptide deformylase</fullName>
        <shortName evidence="2">PDF</shortName>
        <ecNumber evidence="2">3.5.1.88</ecNumber>
    </recommendedName>
    <alternativeName>
        <fullName evidence="2">Polypeptide deformylase</fullName>
    </alternativeName>
</protein>
<feature type="region of interest" description="Disordered" evidence="3">
    <location>
        <begin position="1"/>
        <end position="23"/>
    </location>
</feature>
<proteinExistence type="inferred from homology"/>
<dbReference type="NCBIfam" id="TIGR00079">
    <property type="entry name" value="pept_deformyl"/>
    <property type="match status" value="1"/>
</dbReference>
<dbReference type="GO" id="GO:0042586">
    <property type="term" value="F:peptide deformylase activity"/>
    <property type="evidence" value="ECO:0007669"/>
    <property type="project" value="UniProtKB-UniRule"/>
</dbReference>
<feature type="binding site" evidence="2">
    <location>
        <position position="120"/>
    </location>
    <ligand>
        <name>Fe cation</name>
        <dbReference type="ChEBI" id="CHEBI:24875"/>
    </ligand>
</feature>
<keyword evidence="5" id="KW-1185">Reference proteome</keyword>
<dbReference type="EC" id="3.5.1.88" evidence="2"/>
<dbReference type="PRINTS" id="PR01576">
    <property type="entry name" value="PDEFORMYLASE"/>
</dbReference>
<evidence type="ECO:0000313" key="4">
    <source>
        <dbReference type="EMBL" id="MBB4662802.1"/>
    </source>
</evidence>
<feature type="binding site" evidence="2">
    <location>
        <position position="162"/>
    </location>
    <ligand>
        <name>Fe cation</name>
        <dbReference type="ChEBI" id="CHEBI:24875"/>
    </ligand>
</feature>
<name>A0A840IDG0_9ACTN</name>
<dbReference type="HAMAP" id="MF_00163">
    <property type="entry name" value="Pep_deformylase"/>
    <property type="match status" value="1"/>
</dbReference>
<comment type="caution">
    <text evidence="4">The sequence shown here is derived from an EMBL/GenBank/DDBJ whole genome shotgun (WGS) entry which is preliminary data.</text>
</comment>
<dbReference type="InterPro" id="IPR023635">
    <property type="entry name" value="Peptide_deformylase"/>
</dbReference>
<comment type="similarity">
    <text evidence="1 2">Belongs to the polypeptide deformylase family.</text>
</comment>
<comment type="cofactor">
    <cofactor evidence="2">
        <name>Fe(2+)</name>
        <dbReference type="ChEBI" id="CHEBI:29033"/>
    </cofactor>
    <text evidence="2">Binds 1 Fe(2+) ion.</text>
</comment>
<dbReference type="PIRSF" id="PIRSF004749">
    <property type="entry name" value="Pep_def"/>
    <property type="match status" value="1"/>
</dbReference>
<dbReference type="Proteomes" id="UP000585272">
    <property type="component" value="Unassembled WGS sequence"/>
</dbReference>
<dbReference type="InterPro" id="IPR036821">
    <property type="entry name" value="Peptide_deformylase_sf"/>
</dbReference>
<dbReference type="NCBIfam" id="NF001159">
    <property type="entry name" value="PRK00150.1-3"/>
    <property type="match status" value="1"/>
</dbReference>
<keyword evidence="2" id="KW-0648">Protein biosynthesis</keyword>
<dbReference type="PANTHER" id="PTHR10458:SF22">
    <property type="entry name" value="PEPTIDE DEFORMYLASE"/>
    <property type="match status" value="1"/>
</dbReference>
<evidence type="ECO:0000256" key="3">
    <source>
        <dbReference type="SAM" id="MobiDB-lite"/>
    </source>
</evidence>
<feature type="binding site" evidence="2">
    <location>
        <position position="166"/>
    </location>
    <ligand>
        <name>Fe cation</name>
        <dbReference type="ChEBI" id="CHEBI:24875"/>
    </ligand>
</feature>